<sequence length="66" mass="7647">MHRDFARIHNTNDCKSQPKTKRQVKAVGSLYVRDANRLIKHRHDGDLLRIAKTRILGESEPEQEPA</sequence>
<dbReference type="EMBL" id="JAJTJA010000004">
    <property type="protein sequence ID" value="KAH8700406.1"/>
    <property type="molecule type" value="Genomic_DNA"/>
</dbReference>
<protein>
    <submittedName>
        <fullName evidence="2">Uncharacterized protein</fullName>
    </submittedName>
</protein>
<evidence type="ECO:0000256" key="1">
    <source>
        <dbReference type="SAM" id="MobiDB-lite"/>
    </source>
</evidence>
<keyword evidence="3" id="KW-1185">Reference proteome</keyword>
<proteinExistence type="predicted"/>
<name>A0AAD4KYI4_9EURO</name>
<feature type="non-terminal residue" evidence="2">
    <location>
        <position position="66"/>
    </location>
</feature>
<evidence type="ECO:0000313" key="2">
    <source>
        <dbReference type="EMBL" id="KAH8700406.1"/>
    </source>
</evidence>
<gene>
    <name evidence="2" type="ORF">BGW36DRAFT_446941</name>
</gene>
<organism evidence="2 3">
    <name type="scientific">Talaromyces proteolyticus</name>
    <dbReference type="NCBI Taxonomy" id="1131652"/>
    <lineage>
        <taxon>Eukaryota</taxon>
        <taxon>Fungi</taxon>
        <taxon>Dikarya</taxon>
        <taxon>Ascomycota</taxon>
        <taxon>Pezizomycotina</taxon>
        <taxon>Eurotiomycetes</taxon>
        <taxon>Eurotiomycetidae</taxon>
        <taxon>Eurotiales</taxon>
        <taxon>Trichocomaceae</taxon>
        <taxon>Talaromyces</taxon>
        <taxon>Talaromyces sect. Bacilispori</taxon>
    </lineage>
</organism>
<dbReference type="GeneID" id="70252001"/>
<comment type="caution">
    <text evidence="2">The sequence shown here is derived from an EMBL/GenBank/DDBJ whole genome shotgun (WGS) entry which is preliminary data.</text>
</comment>
<dbReference type="AlphaFoldDB" id="A0AAD4KYI4"/>
<dbReference type="RefSeq" id="XP_046074112.1">
    <property type="nucleotide sequence ID" value="XM_046221714.1"/>
</dbReference>
<feature type="region of interest" description="Disordered" evidence="1">
    <location>
        <begin position="1"/>
        <end position="22"/>
    </location>
</feature>
<dbReference type="Proteomes" id="UP001201262">
    <property type="component" value="Unassembled WGS sequence"/>
</dbReference>
<accession>A0AAD4KYI4</accession>
<evidence type="ECO:0000313" key="3">
    <source>
        <dbReference type="Proteomes" id="UP001201262"/>
    </source>
</evidence>
<feature type="compositionally biased region" description="Basic and acidic residues" evidence="1">
    <location>
        <begin position="1"/>
        <end position="12"/>
    </location>
</feature>
<reference evidence="2" key="1">
    <citation type="submission" date="2021-12" db="EMBL/GenBank/DDBJ databases">
        <title>Convergent genome expansion in fungi linked to evolution of root-endophyte symbiosis.</title>
        <authorList>
            <consortium name="DOE Joint Genome Institute"/>
            <person name="Ke Y.-H."/>
            <person name="Bonito G."/>
            <person name="Liao H.-L."/>
            <person name="Looney B."/>
            <person name="Rojas-Flechas A."/>
            <person name="Nash J."/>
            <person name="Hameed K."/>
            <person name="Schadt C."/>
            <person name="Martin F."/>
            <person name="Crous P.W."/>
            <person name="Miettinen O."/>
            <person name="Magnuson J.K."/>
            <person name="Labbe J."/>
            <person name="Jacobson D."/>
            <person name="Doktycz M.J."/>
            <person name="Veneault-Fourrey C."/>
            <person name="Kuo A."/>
            <person name="Mondo S."/>
            <person name="Calhoun S."/>
            <person name="Riley R."/>
            <person name="Ohm R."/>
            <person name="LaButti K."/>
            <person name="Andreopoulos B."/>
            <person name="Pangilinan J."/>
            <person name="Nolan M."/>
            <person name="Tritt A."/>
            <person name="Clum A."/>
            <person name="Lipzen A."/>
            <person name="Daum C."/>
            <person name="Barry K."/>
            <person name="Grigoriev I.V."/>
            <person name="Vilgalys R."/>
        </authorList>
    </citation>
    <scope>NUCLEOTIDE SEQUENCE</scope>
    <source>
        <strain evidence="2">PMI_201</strain>
    </source>
</reference>